<dbReference type="AlphaFoldDB" id="A0A399JGV3"/>
<name>A0A399JGV3_9MICC</name>
<keyword evidence="1" id="KW-0812">Transmembrane</keyword>
<feature type="domain" description="Acyltransferase 3" evidence="2">
    <location>
        <begin position="49"/>
        <end position="385"/>
    </location>
</feature>
<dbReference type="Pfam" id="PF19040">
    <property type="entry name" value="SGNH"/>
    <property type="match status" value="1"/>
</dbReference>
<gene>
    <name evidence="4" type="ORF">DWB68_02260</name>
</gene>
<dbReference type="PANTHER" id="PTHR23028:SF53">
    <property type="entry name" value="ACYL_TRANSF_3 DOMAIN-CONTAINING PROTEIN"/>
    <property type="match status" value="1"/>
</dbReference>
<feature type="transmembrane region" description="Helical" evidence="1">
    <location>
        <begin position="50"/>
        <end position="67"/>
    </location>
</feature>
<evidence type="ECO:0000259" key="3">
    <source>
        <dbReference type="Pfam" id="PF19040"/>
    </source>
</evidence>
<dbReference type="GO" id="GO:0016020">
    <property type="term" value="C:membrane"/>
    <property type="evidence" value="ECO:0007669"/>
    <property type="project" value="TreeGrafter"/>
</dbReference>
<evidence type="ECO:0000259" key="2">
    <source>
        <dbReference type="Pfam" id="PF01757"/>
    </source>
</evidence>
<reference evidence="4 5" key="1">
    <citation type="submission" date="2018-07" db="EMBL/GenBank/DDBJ databases">
        <title>Arthrobacter sp. nov., isolated from raw cow's milk with high bacterial count.</title>
        <authorList>
            <person name="Hahne J."/>
            <person name="Isele D."/>
            <person name="Lipski A."/>
        </authorList>
    </citation>
    <scope>NUCLEOTIDE SEQUENCE [LARGE SCALE GENOMIC DNA]</scope>
    <source>
        <strain evidence="4 5">JZ R-35</strain>
    </source>
</reference>
<keyword evidence="1" id="KW-1133">Transmembrane helix</keyword>
<feature type="transmembrane region" description="Helical" evidence="1">
    <location>
        <begin position="303"/>
        <end position="323"/>
    </location>
</feature>
<proteinExistence type="predicted"/>
<dbReference type="Proteomes" id="UP000265419">
    <property type="component" value="Unassembled WGS sequence"/>
</dbReference>
<evidence type="ECO:0000313" key="4">
    <source>
        <dbReference type="EMBL" id="RII43449.1"/>
    </source>
</evidence>
<dbReference type="Pfam" id="PF01757">
    <property type="entry name" value="Acyl_transf_3"/>
    <property type="match status" value="1"/>
</dbReference>
<dbReference type="InterPro" id="IPR002656">
    <property type="entry name" value="Acyl_transf_3_dom"/>
</dbReference>
<dbReference type="PANTHER" id="PTHR23028">
    <property type="entry name" value="ACETYLTRANSFERASE"/>
    <property type="match status" value="1"/>
</dbReference>
<feature type="transmembrane region" description="Helical" evidence="1">
    <location>
        <begin position="344"/>
        <end position="362"/>
    </location>
</feature>
<feature type="transmembrane region" description="Helical" evidence="1">
    <location>
        <begin position="368"/>
        <end position="389"/>
    </location>
</feature>
<dbReference type="GO" id="GO:0016747">
    <property type="term" value="F:acyltransferase activity, transferring groups other than amino-acyl groups"/>
    <property type="evidence" value="ECO:0007669"/>
    <property type="project" value="InterPro"/>
</dbReference>
<sequence length="775" mass="83093">MAGAKEADSVLLPRAGTIVRWVGSLSTRLPMQNSTATAPHRSPAGFRADLAGLRGVAVLLVAIYHIWVGRVSGGVDVFLLMSAFFLTGGWVRATESGRPRGILSSWIKRLRGLLPAAALVIATILLLTLLILPGTRWPETLSQAWASLGYTQNVHLANVAVDYYNPDHSKSSPLQHFWSLSVQGQVFLLWPLLLAGAGLVARYTRRFGWGLRRVSLALFGAVFIASFAYSVVFTAQDQGRAYFSTPARLWEFALGSLLALVVDKIPTLPRWLARCIGWLGFAALISCGMVLQVEGQFPGYAALWPTLAAAAIVVAGSGSSGWNRADVSWWLSRRPAVWLGEISYPLYLWHWPLLVFGLFLWGSTALNLWQGAVVLVLAVLLAMATHRFVELPAARWAARPLRALEARVPAAPAAPKPVRGSRPRGWRRVARKARRGVERLPRRAVGGLDRHARALAIVALCFAVALPVALWQASLNQQAKSAATQSPQDNPGAATLEPGYSDEIASSAIALPLPADQKQDWATTGQACAGQWAIDSQVIESCHEGGDLGSKTTVLVVGDSHAQQWTPALDAAAQAQGWHWVALYRPGCRFGSTEEGSADPECAAYTQEAKDYVAGRTGAISAIVTVATKSVAAGEDGASAGESEVVVPGLVDAISPWLKEGLPVVGLRDTPRFSFDMADCAARLTTTEEQCSVPLAEQLAPLNPLLELTSGPARLKGLTAMDMSDVVCPDGTCVPAIGNVNVWIDDSHLTSRFALTTGEIFERRLLAALGWDARG</sequence>
<feature type="transmembrane region" description="Helical" evidence="1">
    <location>
        <begin position="271"/>
        <end position="291"/>
    </location>
</feature>
<feature type="transmembrane region" description="Helical" evidence="1">
    <location>
        <begin position="112"/>
        <end position="132"/>
    </location>
</feature>
<keyword evidence="5" id="KW-1185">Reference proteome</keyword>
<accession>A0A399JGV3</accession>
<dbReference type="EMBL" id="QQXK01000003">
    <property type="protein sequence ID" value="RII43449.1"/>
    <property type="molecule type" value="Genomic_DNA"/>
</dbReference>
<dbReference type="InterPro" id="IPR043968">
    <property type="entry name" value="SGNH"/>
</dbReference>
<dbReference type="InterPro" id="IPR050879">
    <property type="entry name" value="Acyltransferase_3"/>
</dbReference>
<feature type="domain" description="SGNH" evidence="3">
    <location>
        <begin position="537"/>
        <end position="762"/>
    </location>
</feature>
<keyword evidence="4" id="KW-0808">Transferase</keyword>
<evidence type="ECO:0000313" key="5">
    <source>
        <dbReference type="Proteomes" id="UP000265419"/>
    </source>
</evidence>
<feature type="transmembrane region" description="Helical" evidence="1">
    <location>
        <begin position="73"/>
        <end position="91"/>
    </location>
</feature>
<keyword evidence="4" id="KW-0012">Acyltransferase</keyword>
<protein>
    <submittedName>
        <fullName evidence="4">Acyltransferase</fullName>
    </submittedName>
</protein>
<feature type="transmembrane region" description="Helical" evidence="1">
    <location>
        <begin position="187"/>
        <end position="204"/>
    </location>
</feature>
<evidence type="ECO:0000256" key="1">
    <source>
        <dbReference type="SAM" id="Phobius"/>
    </source>
</evidence>
<comment type="caution">
    <text evidence="4">The sequence shown here is derived from an EMBL/GenBank/DDBJ whole genome shotgun (WGS) entry which is preliminary data.</text>
</comment>
<feature type="transmembrane region" description="Helical" evidence="1">
    <location>
        <begin position="216"/>
        <end position="235"/>
    </location>
</feature>
<keyword evidence="1" id="KW-0472">Membrane</keyword>
<dbReference type="GO" id="GO:0009103">
    <property type="term" value="P:lipopolysaccharide biosynthetic process"/>
    <property type="evidence" value="ECO:0007669"/>
    <property type="project" value="TreeGrafter"/>
</dbReference>
<organism evidence="4 5">
    <name type="scientific">Galactobacter valiniphilus</name>
    <dbReference type="NCBI Taxonomy" id="2676122"/>
    <lineage>
        <taxon>Bacteria</taxon>
        <taxon>Bacillati</taxon>
        <taxon>Actinomycetota</taxon>
        <taxon>Actinomycetes</taxon>
        <taxon>Micrococcales</taxon>
        <taxon>Micrococcaceae</taxon>
        <taxon>Galactobacter</taxon>
    </lineage>
</organism>